<gene>
    <name evidence="1" type="ORF">OXU80_09655</name>
</gene>
<dbReference type="Proteomes" id="UP001163223">
    <property type="component" value="Chromosome"/>
</dbReference>
<sequence length="328" mass="34825">MKSWVLAAVGAAALALGLASAARAQEPIRVGVLQYGTVNWELDAMVRNGLDAANGVDVEIVPFAGEDASNIAFQSGDVDMIVSDWLWVSRERQAGSDFTFAPYSTSVGSVMVPQSSPIKSLADLKNKTLGVVGGPLDKNWLLIQALAKRDHGLDLAAEATIVYGAPPLLTEKARSGELDAVLNYWHFAARLEAAGFRPLITGVEAEIAMGTTGAVAALGWVFRDSWATEHPAAIEGFLKADAAAKALLRDSDEEWTRLEPLVKPGDEATLHALRDRYRDGIPSRAPAEDRADAAKLYGILAEIGGEKLVGPGKAMAEGTYWSGLENGT</sequence>
<protein>
    <submittedName>
        <fullName evidence="1">Transporter substrate-binding domain-containing protein</fullName>
    </submittedName>
</protein>
<organism evidence="1 2">
    <name type="scientific">Antarcticirhabdus aurantiaca</name>
    <dbReference type="NCBI Taxonomy" id="2606717"/>
    <lineage>
        <taxon>Bacteria</taxon>
        <taxon>Pseudomonadati</taxon>
        <taxon>Pseudomonadota</taxon>
        <taxon>Alphaproteobacteria</taxon>
        <taxon>Hyphomicrobiales</taxon>
        <taxon>Aurantimonadaceae</taxon>
        <taxon>Antarcticirhabdus</taxon>
    </lineage>
</organism>
<dbReference type="EMBL" id="CP113520">
    <property type="protein sequence ID" value="WAJ30439.1"/>
    <property type="molecule type" value="Genomic_DNA"/>
</dbReference>
<evidence type="ECO:0000313" key="2">
    <source>
        <dbReference type="Proteomes" id="UP001163223"/>
    </source>
</evidence>
<name>A0ACD4NV67_9HYPH</name>
<keyword evidence="2" id="KW-1185">Reference proteome</keyword>
<accession>A0ACD4NV67</accession>
<proteinExistence type="predicted"/>
<evidence type="ECO:0000313" key="1">
    <source>
        <dbReference type="EMBL" id="WAJ30439.1"/>
    </source>
</evidence>
<reference evidence="1" key="1">
    <citation type="submission" date="2022-11" db="EMBL/GenBank/DDBJ databases">
        <title>beta-Carotene-producing bacterium, Jeongeuplla avenae sp. nov., alleviates the salt stress of Arabidopsis seedlings.</title>
        <authorList>
            <person name="Jiang L."/>
            <person name="Lee J."/>
        </authorList>
    </citation>
    <scope>NUCLEOTIDE SEQUENCE</scope>
    <source>
        <strain evidence="1">DY_R2A_6</strain>
    </source>
</reference>